<dbReference type="EMBL" id="JARKIF010000016">
    <property type="protein sequence ID" value="KAJ7621399.1"/>
    <property type="molecule type" value="Genomic_DNA"/>
</dbReference>
<evidence type="ECO:0000313" key="1">
    <source>
        <dbReference type="EMBL" id="KAJ7621399.1"/>
    </source>
</evidence>
<dbReference type="Proteomes" id="UP001221142">
    <property type="component" value="Unassembled WGS sequence"/>
</dbReference>
<protein>
    <submittedName>
        <fullName evidence="1">Uncharacterized protein</fullName>
    </submittedName>
</protein>
<comment type="caution">
    <text evidence="1">The sequence shown here is derived from an EMBL/GenBank/DDBJ whole genome shotgun (WGS) entry which is preliminary data.</text>
</comment>
<evidence type="ECO:0000313" key="2">
    <source>
        <dbReference type="Proteomes" id="UP001221142"/>
    </source>
</evidence>
<keyword evidence="2" id="KW-1185">Reference proteome</keyword>
<name>A0AAD7BI75_9AGAR</name>
<organism evidence="1 2">
    <name type="scientific">Roridomyces roridus</name>
    <dbReference type="NCBI Taxonomy" id="1738132"/>
    <lineage>
        <taxon>Eukaryota</taxon>
        <taxon>Fungi</taxon>
        <taxon>Dikarya</taxon>
        <taxon>Basidiomycota</taxon>
        <taxon>Agaricomycotina</taxon>
        <taxon>Agaricomycetes</taxon>
        <taxon>Agaricomycetidae</taxon>
        <taxon>Agaricales</taxon>
        <taxon>Marasmiineae</taxon>
        <taxon>Mycenaceae</taxon>
        <taxon>Roridomyces</taxon>
    </lineage>
</organism>
<sequence length="235" mass="26370">MDAGSYDEPTVILCRGHDSHEEPMGLTRLEDARFSLTLTEDGTILLVDRNKDFNEIRIIDNSTLRTHLKPITDQAYVLVKAIPPLLTHPLPGPSTSLRQQQGDGIVREDKLAVHESPLSRGTYRIWVYASKSRFPRSPDPDWFLNRTKSPNLLCGLTFSRHETVFHEIAYSGHMLCMVKTSRGGFVVPPTGASPGELRDIQLEPDPDDRSSPHITPYSGAVTFASRDTVVVQYFR</sequence>
<reference evidence="1" key="1">
    <citation type="submission" date="2023-03" db="EMBL/GenBank/DDBJ databases">
        <title>Massive genome expansion in bonnet fungi (Mycena s.s.) driven by repeated elements and novel gene families across ecological guilds.</title>
        <authorList>
            <consortium name="Lawrence Berkeley National Laboratory"/>
            <person name="Harder C.B."/>
            <person name="Miyauchi S."/>
            <person name="Viragh M."/>
            <person name="Kuo A."/>
            <person name="Thoen E."/>
            <person name="Andreopoulos B."/>
            <person name="Lu D."/>
            <person name="Skrede I."/>
            <person name="Drula E."/>
            <person name="Henrissat B."/>
            <person name="Morin E."/>
            <person name="Kohler A."/>
            <person name="Barry K."/>
            <person name="LaButti K."/>
            <person name="Morin E."/>
            <person name="Salamov A."/>
            <person name="Lipzen A."/>
            <person name="Mereny Z."/>
            <person name="Hegedus B."/>
            <person name="Baldrian P."/>
            <person name="Stursova M."/>
            <person name="Weitz H."/>
            <person name="Taylor A."/>
            <person name="Grigoriev I.V."/>
            <person name="Nagy L.G."/>
            <person name="Martin F."/>
            <person name="Kauserud H."/>
        </authorList>
    </citation>
    <scope>NUCLEOTIDE SEQUENCE</scope>
    <source>
        <strain evidence="1">9284</strain>
    </source>
</reference>
<gene>
    <name evidence="1" type="ORF">FB45DRAFT_1032647</name>
</gene>
<accession>A0AAD7BI75</accession>
<proteinExistence type="predicted"/>
<dbReference type="AlphaFoldDB" id="A0AAD7BI75"/>